<evidence type="ECO:0000256" key="1">
    <source>
        <dbReference type="SAM" id="MobiDB-lite"/>
    </source>
</evidence>
<keyword evidence="2" id="KW-0472">Membrane</keyword>
<dbReference type="EnsemblProtists" id="PYU1_T010304">
    <property type="protein sequence ID" value="PYU1_T010304"/>
    <property type="gene ID" value="PYU1_G010284"/>
</dbReference>
<reference evidence="3" key="3">
    <citation type="submission" date="2015-02" db="UniProtKB">
        <authorList>
            <consortium name="EnsemblProtists"/>
        </authorList>
    </citation>
    <scope>IDENTIFICATION</scope>
    <source>
        <strain evidence="3">DAOM BR144</strain>
    </source>
</reference>
<dbReference type="VEuPathDB" id="FungiDB:PYU1_G010284"/>
<dbReference type="STRING" id="431595.K3WZA5"/>
<protein>
    <submittedName>
        <fullName evidence="3">Uncharacterized protein</fullName>
    </submittedName>
</protein>
<evidence type="ECO:0000256" key="2">
    <source>
        <dbReference type="SAM" id="Phobius"/>
    </source>
</evidence>
<reference evidence="4" key="1">
    <citation type="journal article" date="2010" name="Genome Biol.">
        <title>Genome sequence of the necrotrophic plant pathogen Pythium ultimum reveals original pathogenicity mechanisms and effector repertoire.</title>
        <authorList>
            <person name="Levesque C.A."/>
            <person name="Brouwer H."/>
            <person name="Cano L."/>
            <person name="Hamilton J.P."/>
            <person name="Holt C."/>
            <person name="Huitema E."/>
            <person name="Raffaele S."/>
            <person name="Robideau G.P."/>
            <person name="Thines M."/>
            <person name="Win J."/>
            <person name="Zerillo M.M."/>
            <person name="Beakes G.W."/>
            <person name="Boore J.L."/>
            <person name="Busam D."/>
            <person name="Dumas B."/>
            <person name="Ferriera S."/>
            <person name="Fuerstenberg S.I."/>
            <person name="Gachon C.M."/>
            <person name="Gaulin E."/>
            <person name="Govers F."/>
            <person name="Grenville-Briggs L."/>
            <person name="Horner N."/>
            <person name="Hostetler J."/>
            <person name="Jiang R.H."/>
            <person name="Johnson J."/>
            <person name="Krajaejun T."/>
            <person name="Lin H."/>
            <person name="Meijer H.J."/>
            <person name="Moore B."/>
            <person name="Morris P."/>
            <person name="Phuntmart V."/>
            <person name="Puiu D."/>
            <person name="Shetty J."/>
            <person name="Stajich J.E."/>
            <person name="Tripathy S."/>
            <person name="Wawra S."/>
            <person name="van West P."/>
            <person name="Whitty B.R."/>
            <person name="Coutinho P.M."/>
            <person name="Henrissat B."/>
            <person name="Martin F."/>
            <person name="Thomas P.D."/>
            <person name="Tyler B.M."/>
            <person name="De Vries R.P."/>
            <person name="Kamoun S."/>
            <person name="Yandell M."/>
            <person name="Tisserat N."/>
            <person name="Buell C.R."/>
        </authorList>
    </citation>
    <scope>NUCLEOTIDE SEQUENCE</scope>
    <source>
        <strain evidence="4">DAOM:BR144</strain>
    </source>
</reference>
<dbReference type="InParanoid" id="K3WZA5"/>
<evidence type="ECO:0000313" key="3">
    <source>
        <dbReference type="EnsemblProtists" id="PYU1_T010304"/>
    </source>
</evidence>
<feature type="transmembrane region" description="Helical" evidence="2">
    <location>
        <begin position="189"/>
        <end position="207"/>
    </location>
</feature>
<dbReference type="Proteomes" id="UP000019132">
    <property type="component" value="Unassembled WGS sequence"/>
</dbReference>
<feature type="transmembrane region" description="Helical" evidence="2">
    <location>
        <begin position="371"/>
        <end position="388"/>
    </location>
</feature>
<keyword evidence="2" id="KW-1133">Transmembrane helix</keyword>
<feature type="transmembrane region" description="Helical" evidence="2">
    <location>
        <begin position="151"/>
        <end position="168"/>
    </location>
</feature>
<feature type="compositionally biased region" description="Basic and acidic residues" evidence="1">
    <location>
        <begin position="1"/>
        <end position="14"/>
    </location>
</feature>
<feature type="compositionally biased region" description="Basic residues" evidence="1">
    <location>
        <begin position="505"/>
        <end position="517"/>
    </location>
</feature>
<evidence type="ECO:0000313" key="4">
    <source>
        <dbReference type="Proteomes" id="UP000019132"/>
    </source>
</evidence>
<keyword evidence="2" id="KW-0812">Transmembrane</keyword>
<sequence length="603" mass="68029">MRDGTKDDRYHDQQLQRPNIPSSARKYLTPRKIPVDGTENAAHVNDQPIAFSTSMDTATTDRRHHPRRRVAPPRRFSGKLRFNMAGCCQSFMQAIRSIRQVSRHVSVQQKIAYILILIGMLSESATPAPRYNVPIGIAIFMNAASHFDHRMVISGLCLAVLVDFVWLLRPQEMSFNGYFQAKYANYTHFCLGACAMIKVWLVFSTYFDLGPEPVHEAGAIESPEQLREQQQPKHRHHPIWYHLSYFFPRKTYPRCSHLSFEVLMRTLALIWIHGICGITLFVLGILSAMLYSGKVQFRSMIFGAPLHLVMLFRSATVLASYVVATQHMSYNGCLKLFECHKIAAYDDDNNASDIVLKYNKRWLRRVQRAKALDGLVAAYFWLVFYSAFHSGQFFVGQGLTAVLVLTAILILVLDFWAPLLIMVVAKCGSLLHKQYQRGIVDVDPYYPNQLEWEEEENEADNDGSSSSSESSEASSDGNSEDSSYSSSSRSSSTSSGYSTTEAGIRRRRRQRCHRKDKKTQSSSKRPLLAPFKRQNSTPIVDADQLLASGGSRLSADSINSSRSSAGKGGGIWVRHWHTASGRSYLVHSITDSLGDRTSEERSN</sequence>
<feature type="region of interest" description="Disordered" evidence="1">
    <location>
        <begin position="1"/>
        <end position="73"/>
    </location>
</feature>
<dbReference type="eggNOG" id="ENOG502S0UM">
    <property type="taxonomic scope" value="Eukaryota"/>
</dbReference>
<name>K3WZA5_GLOUD</name>
<keyword evidence="4" id="KW-1185">Reference proteome</keyword>
<proteinExistence type="predicted"/>
<feature type="region of interest" description="Disordered" evidence="1">
    <location>
        <begin position="454"/>
        <end position="536"/>
    </location>
</feature>
<organism evidence="3 4">
    <name type="scientific">Globisporangium ultimum (strain ATCC 200006 / CBS 805.95 / DAOM BR144)</name>
    <name type="common">Pythium ultimum</name>
    <dbReference type="NCBI Taxonomy" id="431595"/>
    <lineage>
        <taxon>Eukaryota</taxon>
        <taxon>Sar</taxon>
        <taxon>Stramenopiles</taxon>
        <taxon>Oomycota</taxon>
        <taxon>Peronosporomycetes</taxon>
        <taxon>Pythiales</taxon>
        <taxon>Pythiaceae</taxon>
        <taxon>Globisporangium</taxon>
    </lineage>
</organism>
<dbReference type="EMBL" id="GL376602">
    <property type="status" value="NOT_ANNOTATED_CDS"/>
    <property type="molecule type" value="Genomic_DNA"/>
</dbReference>
<feature type="compositionally biased region" description="Low complexity" evidence="1">
    <location>
        <begin position="462"/>
        <end position="502"/>
    </location>
</feature>
<feature type="transmembrane region" description="Helical" evidence="2">
    <location>
        <begin position="268"/>
        <end position="291"/>
    </location>
</feature>
<feature type="compositionally biased region" description="Basic residues" evidence="1">
    <location>
        <begin position="62"/>
        <end position="73"/>
    </location>
</feature>
<dbReference type="AlphaFoldDB" id="K3WZA5"/>
<feature type="transmembrane region" description="Helical" evidence="2">
    <location>
        <begin position="400"/>
        <end position="425"/>
    </location>
</feature>
<dbReference type="HOGENOM" id="CLU_453084_0_0_1"/>
<accession>K3WZA5</accession>
<reference evidence="4" key="2">
    <citation type="submission" date="2010-04" db="EMBL/GenBank/DDBJ databases">
        <authorList>
            <person name="Buell R."/>
            <person name="Hamilton J."/>
            <person name="Hostetler J."/>
        </authorList>
    </citation>
    <scope>NUCLEOTIDE SEQUENCE [LARGE SCALE GENOMIC DNA]</scope>
    <source>
        <strain evidence="4">DAOM:BR144</strain>
    </source>
</reference>